<dbReference type="Proteomes" id="UP001187346">
    <property type="component" value="Unassembled WGS sequence"/>
</dbReference>
<dbReference type="RefSeq" id="WP_317773196.1">
    <property type="nucleotide sequence ID" value="NZ_JAWMAJ010000085.1"/>
</dbReference>
<comment type="caution">
    <text evidence="1">The sequence shown here is derived from an EMBL/GenBank/DDBJ whole genome shotgun (WGS) entry which is preliminary data.</text>
</comment>
<accession>A0ABU4FF13</accession>
<evidence type="ECO:0000313" key="2">
    <source>
        <dbReference type="Proteomes" id="UP001187346"/>
    </source>
</evidence>
<dbReference type="EMBL" id="JAWMAJ010000085">
    <property type="protein sequence ID" value="MDV7219159.1"/>
    <property type="molecule type" value="Genomic_DNA"/>
</dbReference>
<gene>
    <name evidence="1" type="ORF">R5A26_24800</name>
</gene>
<protein>
    <submittedName>
        <fullName evidence="1">Uncharacterized protein</fullName>
    </submittedName>
</protein>
<proteinExistence type="predicted"/>
<organism evidence="1 2">
    <name type="scientific">Streptomyces prunicolor</name>
    <dbReference type="NCBI Taxonomy" id="67348"/>
    <lineage>
        <taxon>Bacteria</taxon>
        <taxon>Bacillati</taxon>
        <taxon>Actinomycetota</taxon>
        <taxon>Actinomycetes</taxon>
        <taxon>Kitasatosporales</taxon>
        <taxon>Streptomycetaceae</taxon>
        <taxon>Streptomyces</taxon>
    </lineage>
</organism>
<sequence length="96" mass="10247">MGQHEIIQYGNAGSQLPTPTRREISRIVATTRVQQAVVHAKTTVGEAALSEISYLKAVQHQLETANPDTAEALALIVNTTVQGIARSVANFAHGLD</sequence>
<keyword evidence="2" id="KW-1185">Reference proteome</keyword>
<name>A0ABU4FF13_9ACTN</name>
<evidence type="ECO:0000313" key="1">
    <source>
        <dbReference type="EMBL" id="MDV7219159.1"/>
    </source>
</evidence>
<reference evidence="1 2" key="1">
    <citation type="submission" date="2023-10" db="EMBL/GenBank/DDBJ databases">
        <title>Characterization of rhizosphere-enriched actinobacteria from wheat plants lab-grown on chernevaya soil.</title>
        <authorList>
            <person name="Tikhonova E.N."/>
            <person name="Konopkin A."/>
            <person name="Kravchenko I.K."/>
        </authorList>
    </citation>
    <scope>NUCLEOTIDE SEQUENCE [LARGE SCALE GENOMIC DNA]</scope>
    <source>
        <strain evidence="1 2">RR29</strain>
    </source>
</reference>